<feature type="region of interest" description="Disordered" evidence="4">
    <location>
        <begin position="1041"/>
        <end position="1104"/>
    </location>
</feature>
<feature type="region of interest" description="Disordered" evidence="4">
    <location>
        <begin position="994"/>
        <end position="1018"/>
    </location>
</feature>
<evidence type="ECO:0000256" key="3">
    <source>
        <dbReference type="ARBA" id="ARBA00023242"/>
    </source>
</evidence>
<dbReference type="GO" id="GO:0005634">
    <property type="term" value="C:nucleus"/>
    <property type="evidence" value="ECO:0007669"/>
    <property type="project" value="UniProtKB-SubCell"/>
</dbReference>
<evidence type="ECO:0000313" key="8">
    <source>
        <dbReference type="Proteomes" id="UP001150538"/>
    </source>
</evidence>
<dbReference type="PANTHER" id="PTHR48287:SF1">
    <property type="entry name" value="ARM REPEAT SUPERFAMILY PROTEIN"/>
    <property type="match status" value="1"/>
</dbReference>
<feature type="compositionally biased region" description="Basic and acidic residues" evidence="4">
    <location>
        <begin position="1092"/>
        <end position="1104"/>
    </location>
</feature>
<reference evidence="7" key="1">
    <citation type="submission" date="2022-07" db="EMBL/GenBank/DDBJ databases">
        <title>Phylogenomic reconstructions and comparative analyses of Kickxellomycotina fungi.</title>
        <authorList>
            <person name="Reynolds N.K."/>
            <person name="Stajich J.E."/>
            <person name="Barry K."/>
            <person name="Grigoriev I.V."/>
            <person name="Crous P."/>
            <person name="Smith M.E."/>
        </authorList>
    </citation>
    <scope>NUCLEOTIDE SEQUENCE</scope>
    <source>
        <strain evidence="7">NBRC 100468</strain>
    </source>
</reference>
<feature type="region of interest" description="Disordered" evidence="4">
    <location>
        <begin position="1117"/>
        <end position="1295"/>
    </location>
</feature>
<feature type="domain" description="RRP12 N-terminal HEAT" evidence="6">
    <location>
        <begin position="12"/>
        <end position="254"/>
    </location>
</feature>
<accession>A0A9W8A090</accession>
<evidence type="ECO:0000256" key="2">
    <source>
        <dbReference type="ARBA" id="ARBA00007690"/>
    </source>
</evidence>
<dbReference type="Pfam" id="PF08161">
    <property type="entry name" value="RRP12_HEAT"/>
    <property type="match status" value="1"/>
</dbReference>
<dbReference type="InterPro" id="IPR016024">
    <property type="entry name" value="ARM-type_fold"/>
</dbReference>
<evidence type="ECO:0000256" key="1">
    <source>
        <dbReference type="ARBA" id="ARBA00004123"/>
    </source>
</evidence>
<dbReference type="InterPro" id="IPR057860">
    <property type="entry name" value="HEAT_RRP12_N"/>
</dbReference>
<sequence length="1295" mass="143735">MASLQIQLGKIRRHVNSSLASQQQVAGTLYAIEETLKEQGNKPTPASYFASLLTLLEQQQDYENGLQEPILYLLAIILPFTPQPILRAKFTSIMGILSSSIDMSQAEAPVIKSVIKILETLLVNLDPNGWNQTIASKSFQSILILATDPRPKVRKTAQDAAAEIMVHPPLPLKHHPVSNTLATFCLKSLKSAGPKDSQALIHLLQLIKITVPGWSREQLTELCDPLIQLPKLNSSFITTAAFDTFGAIFEHASANFDSKQIESLLSIIVDMKPNINDAALSSSWHKIISHGYTAYAKENPKTCFETMATIFEVIFSDLELGKPAAQQSAANTLRVLLFKCIPKSGSKIELDQNVVLRLIKTLTSGLGYRFKNVWPVVLLLVAVTFESLGRRSLPAMISLLELISSMRMESDFEFKAEADATLGAAVSAIGPEEFLKVLPLNIEAVTGKVKDAVGRAWLLPLMKGYIHNTPLSYFKESLLPIADNLTVKGDEFKAKNRLTESRIFEALTQQIWALFSGFCDAPIDIVTEFDEDFAARLGAEIHETPHIRPYVCTGLQRLVQNICKIAHSNNQDKMDDDDDDNENIMKYEQANKAKVHISQFSPNFLLVLFNVFSQTAAPSRGYLFDTIQTLLLVTPKNEINSAFERVHGMFTGSLSSHVPPTSEQQTKLYIESNPPPVAHTMLDLLISMVNAVDREQADKFISSILPLIKQEEDHTLQKKAYKALYRLCDATEQSETVRISIRKALLPTLIPALTEATESTVSGSKRERLALLALLVKVLPSRELHIIPSLLSEAIISTKEVNEKARIAAFDLLLSLGHKMQEGGVVDTSKLVQAEGEEIEADEDSKKQASLEEFFKMALAGLAATTQHMISATITALARLMFEFHTQLRKEFMVELLDTTLLFVNTNSREIAKSSLGFVKVAVVALPNETLAPFLQKLVHGVLKWSNEHKNRLKTNARHIIERLVRRFGIDKISRVTPEEHAKLINNIRKRKLRSEKKAEERTNRNAAVGGEGFDDDLEKLAVPSGRKSKFGDAYQDALYGSESEISDSENEDGGDSDSMQVDNNNGGKASHASSKGNARKQKGSKKQNQLIHEDPWIHEDASGPLDFLDHRAFSHMSTAKPSEKPKSRSLAKEFKVKDGRLVIEEESDSDSDAGDKQKQNTAVVAGEEDPDYYRQMVRSKDGFTRSQGNKIKFNKRKSGEFDNDDDEDEDSMQVENAGGQRGKKNKNQRGGPHAVGKEYKAKGAKGDVLKKGRFEPYAYIPLNPSKVGSRQKNLGIKNTSKREKRRSAHGGGRA</sequence>
<gene>
    <name evidence="7" type="primary">RRP12</name>
    <name evidence="7" type="ORF">H4219_001400</name>
</gene>
<dbReference type="PANTHER" id="PTHR48287">
    <property type="entry name" value="ARM REPEAT SUPERFAMILY PROTEIN"/>
    <property type="match status" value="1"/>
</dbReference>
<dbReference type="Gene3D" id="1.25.10.10">
    <property type="entry name" value="Leucine-rich Repeat Variant"/>
    <property type="match status" value="2"/>
</dbReference>
<dbReference type="SUPFAM" id="SSF48371">
    <property type="entry name" value="ARM repeat"/>
    <property type="match status" value="1"/>
</dbReference>
<feature type="compositionally biased region" description="Basic and acidic residues" evidence="4">
    <location>
        <begin position="1236"/>
        <end position="1255"/>
    </location>
</feature>
<protein>
    <submittedName>
        <fullName evidence="7">Pre-rRNA processing protein</fullName>
    </submittedName>
</protein>
<feature type="compositionally biased region" description="Polar residues" evidence="4">
    <location>
        <begin position="1060"/>
        <end position="1077"/>
    </location>
</feature>
<dbReference type="Proteomes" id="UP001150538">
    <property type="component" value="Unassembled WGS sequence"/>
</dbReference>
<dbReference type="Pfam" id="PF25772">
    <property type="entry name" value="HEAT_RRP12_N"/>
    <property type="match status" value="1"/>
</dbReference>
<evidence type="ECO:0000259" key="6">
    <source>
        <dbReference type="Pfam" id="PF25772"/>
    </source>
</evidence>
<keyword evidence="3" id="KW-0539">Nucleus</keyword>
<feature type="domain" description="RRP12 HEAT" evidence="5">
    <location>
        <begin position="324"/>
        <end position="615"/>
    </location>
</feature>
<comment type="similarity">
    <text evidence="2">Belongs to the RRP12 family.</text>
</comment>
<dbReference type="InterPro" id="IPR052087">
    <property type="entry name" value="RRP12"/>
</dbReference>
<feature type="compositionally biased region" description="Polar residues" evidence="4">
    <location>
        <begin position="1267"/>
        <end position="1279"/>
    </location>
</feature>
<dbReference type="OrthoDB" id="2192888at2759"/>
<feature type="compositionally biased region" description="Basic and acidic residues" evidence="4">
    <location>
        <begin position="1122"/>
        <end position="1144"/>
    </location>
</feature>
<comment type="subcellular location">
    <subcellularLocation>
        <location evidence="1">Nucleus</location>
    </subcellularLocation>
</comment>
<dbReference type="InterPro" id="IPR012978">
    <property type="entry name" value="HEAT_RRP12"/>
</dbReference>
<feature type="compositionally biased region" description="Acidic residues" evidence="4">
    <location>
        <begin position="1045"/>
        <end position="1056"/>
    </location>
</feature>
<name>A0A9W8A090_9FUNG</name>
<feature type="compositionally biased region" description="Acidic residues" evidence="4">
    <location>
        <begin position="1202"/>
        <end position="1213"/>
    </location>
</feature>
<evidence type="ECO:0000313" key="7">
    <source>
        <dbReference type="EMBL" id="KAJ1920287.1"/>
    </source>
</evidence>
<dbReference type="EMBL" id="JANBPU010000015">
    <property type="protein sequence ID" value="KAJ1920287.1"/>
    <property type="molecule type" value="Genomic_DNA"/>
</dbReference>
<organism evidence="7 8">
    <name type="scientific">Mycoemilia scoparia</name>
    <dbReference type="NCBI Taxonomy" id="417184"/>
    <lineage>
        <taxon>Eukaryota</taxon>
        <taxon>Fungi</taxon>
        <taxon>Fungi incertae sedis</taxon>
        <taxon>Zoopagomycota</taxon>
        <taxon>Kickxellomycotina</taxon>
        <taxon>Kickxellomycetes</taxon>
        <taxon>Kickxellales</taxon>
        <taxon>Kickxellaceae</taxon>
        <taxon>Mycoemilia</taxon>
    </lineage>
</organism>
<keyword evidence="8" id="KW-1185">Reference proteome</keyword>
<evidence type="ECO:0000256" key="4">
    <source>
        <dbReference type="SAM" id="MobiDB-lite"/>
    </source>
</evidence>
<dbReference type="InterPro" id="IPR011989">
    <property type="entry name" value="ARM-like"/>
</dbReference>
<comment type="caution">
    <text evidence="7">The sequence shown here is derived from an EMBL/GenBank/DDBJ whole genome shotgun (WGS) entry which is preliminary data.</text>
</comment>
<evidence type="ECO:0000259" key="5">
    <source>
        <dbReference type="Pfam" id="PF08161"/>
    </source>
</evidence>
<proteinExistence type="inferred from homology"/>